<dbReference type="Proteomes" id="UP000078070">
    <property type="component" value="Chromosome"/>
</dbReference>
<keyword evidence="6" id="KW-0521">NADP</keyword>
<evidence type="ECO:0000256" key="5">
    <source>
        <dbReference type="ARBA" id="ARBA00048200"/>
    </source>
</evidence>
<dbReference type="NCBIfam" id="TIGR01214">
    <property type="entry name" value="rmlD"/>
    <property type="match status" value="1"/>
</dbReference>
<dbReference type="CDD" id="cd05254">
    <property type="entry name" value="dTDP_HR_like_SDR_e"/>
    <property type="match status" value="1"/>
</dbReference>
<dbReference type="GO" id="GO:0009243">
    <property type="term" value="P:O antigen biosynthetic process"/>
    <property type="evidence" value="ECO:0007669"/>
    <property type="project" value="UniProtKB-UniPathway"/>
</dbReference>
<dbReference type="UniPathway" id="UPA00124"/>
<reference evidence="8 9" key="2">
    <citation type="journal article" date="2018" name="Int. J. Syst. Evol. Microbiol.">
        <title>Marinobacterium aestuarii sp. nov., a benzene-degrading marine bacterium isolated from estuary sediment.</title>
        <authorList>
            <person name="Bae S.S."/>
            <person name="Jung J."/>
            <person name="Chung D."/>
            <person name="Baek K."/>
        </authorList>
    </citation>
    <scope>NUCLEOTIDE SEQUENCE [LARGE SCALE GENOMIC DNA]</scope>
    <source>
        <strain evidence="8 9">ST58-10</strain>
    </source>
</reference>
<evidence type="ECO:0000313" key="9">
    <source>
        <dbReference type="Proteomes" id="UP000078070"/>
    </source>
</evidence>
<dbReference type="GO" id="GO:0005829">
    <property type="term" value="C:cytosol"/>
    <property type="evidence" value="ECO:0007669"/>
    <property type="project" value="TreeGrafter"/>
</dbReference>
<accession>A0A1A9F4F5</accession>
<name>A0A1A9F4F5_9GAMM</name>
<dbReference type="RefSeq" id="WP_067386334.1">
    <property type="nucleotide sequence ID" value="NZ_CP015839.1"/>
</dbReference>
<dbReference type="Pfam" id="PF04321">
    <property type="entry name" value="RmlD_sub_bind"/>
    <property type="match status" value="1"/>
</dbReference>
<dbReference type="InterPro" id="IPR029903">
    <property type="entry name" value="RmlD-like-bd"/>
</dbReference>
<dbReference type="PANTHER" id="PTHR10491">
    <property type="entry name" value="DTDP-4-DEHYDRORHAMNOSE REDUCTASE"/>
    <property type="match status" value="1"/>
</dbReference>
<comment type="cofactor">
    <cofactor evidence="6">
        <name>Mg(2+)</name>
        <dbReference type="ChEBI" id="CHEBI:18420"/>
    </cofactor>
    <text evidence="6">Binds 1 Mg(2+) ion per monomer.</text>
</comment>
<dbReference type="GO" id="GO:0008831">
    <property type="term" value="F:dTDP-4-dehydrorhamnose reductase activity"/>
    <property type="evidence" value="ECO:0007669"/>
    <property type="project" value="UniProtKB-EC"/>
</dbReference>
<dbReference type="GO" id="GO:0019305">
    <property type="term" value="P:dTDP-rhamnose biosynthetic process"/>
    <property type="evidence" value="ECO:0007669"/>
    <property type="project" value="UniProtKB-UniPathway"/>
</dbReference>
<dbReference type="Gene3D" id="3.40.50.720">
    <property type="entry name" value="NAD(P)-binding Rossmann-like Domain"/>
    <property type="match status" value="1"/>
</dbReference>
<comment type="pathway">
    <text evidence="1 6">Carbohydrate biosynthesis; dTDP-L-rhamnose biosynthesis.</text>
</comment>
<dbReference type="STRING" id="1821621.A8C75_21130"/>
<organism evidence="8 9">
    <name type="scientific">Marinobacterium aestuarii</name>
    <dbReference type="NCBI Taxonomy" id="1821621"/>
    <lineage>
        <taxon>Bacteria</taxon>
        <taxon>Pseudomonadati</taxon>
        <taxon>Pseudomonadota</taxon>
        <taxon>Gammaproteobacteria</taxon>
        <taxon>Oceanospirillales</taxon>
        <taxon>Oceanospirillaceae</taxon>
        <taxon>Marinobacterium</taxon>
    </lineage>
</organism>
<comment type="catalytic activity">
    <reaction evidence="5 6">
        <text>dTDP-beta-L-rhamnose + NADP(+) = dTDP-4-dehydro-beta-L-rhamnose + NADPH + H(+)</text>
        <dbReference type="Rhea" id="RHEA:21796"/>
        <dbReference type="ChEBI" id="CHEBI:15378"/>
        <dbReference type="ChEBI" id="CHEBI:57510"/>
        <dbReference type="ChEBI" id="CHEBI:57783"/>
        <dbReference type="ChEBI" id="CHEBI:58349"/>
        <dbReference type="ChEBI" id="CHEBI:62830"/>
        <dbReference type="EC" id="1.1.1.133"/>
    </reaction>
</comment>
<dbReference type="OrthoDB" id="9803892at2"/>
<dbReference type="PANTHER" id="PTHR10491:SF4">
    <property type="entry name" value="METHIONINE ADENOSYLTRANSFERASE 2 SUBUNIT BETA"/>
    <property type="match status" value="1"/>
</dbReference>
<dbReference type="EC" id="1.1.1.133" evidence="3 6"/>
<dbReference type="Gene3D" id="3.90.25.10">
    <property type="entry name" value="UDP-galactose 4-epimerase, domain 1"/>
    <property type="match status" value="1"/>
</dbReference>
<gene>
    <name evidence="8" type="ORF">A8C75_21130</name>
</gene>
<evidence type="ECO:0000256" key="1">
    <source>
        <dbReference type="ARBA" id="ARBA00004781"/>
    </source>
</evidence>
<comment type="function">
    <text evidence="6">Catalyzes the reduction of dTDP-6-deoxy-L-lyxo-4-hexulose to yield dTDP-L-rhamnose.</text>
</comment>
<dbReference type="EMBL" id="CP015839">
    <property type="protein sequence ID" value="ANG64731.1"/>
    <property type="molecule type" value="Genomic_DNA"/>
</dbReference>
<keyword evidence="9" id="KW-1185">Reference proteome</keyword>
<evidence type="ECO:0000259" key="7">
    <source>
        <dbReference type="Pfam" id="PF04321"/>
    </source>
</evidence>
<dbReference type="AlphaFoldDB" id="A0A1A9F4F5"/>
<dbReference type="SUPFAM" id="SSF51735">
    <property type="entry name" value="NAD(P)-binding Rossmann-fold domains"/>
    <property type="match status" value="1"/>
</dbReference>
<proteinExistence type="inferred from homology"/>
<protein>
    <recommendedName>
        <fullName evidence="4 6">dTDP-4-dehydrorhamnose reductase</fullName>
        <ecNumber evidence="3 6">1.1.1.133</ecNumber>
    </recommendedName>
</protein>
<evidence type="ECO:0000256" key="4">
    <source>
        <dbReference type="ARBA" id="ARBA00017099"/>
    </source>
</evidence>
<evidence type="ECO:0000256" key="2">
    <source>
        <dbReference type="ARBA" id="ARBA00010944"/>
    </source>
</evidence>
<dbReference type="InterPro" id="IPR036291">
    <property type="entry name" value="NAD(P)-bd_dom_sf"/>
</dbReference>
<dbReference type="KEGG" id="mars:A8C75_21130"/>
<dbReference type="UniPathway" id="UPA00281"/>
<dbReference type="InterPro" id="IPR005913">
    <property type="entry name" value="dTDP_dehydrorham_reduct"/>
</dbReference>
<feature type="domain" description="RmlD-like substrate binding" evidence="7">
    <location>
        <begin position="11"/>
        <end position="299"/>
    </location>
</feature>
<sequence length="303" mass="33856">MASDYFSRPARILITGANGQVGRELVGQAGADVFFDVIGLARRQLDITDTAKVRQQLEQHQPDYVINCAAFNRADAAQKQREHCMRLNAEAVQQLAIACAELDIPLIHLSTDYVFDGHYASGYRENDAVRPLGVYGESKWQGEELLRRAHARHIILRVSWVFSGSGHNFLIRTLEQARTEAELVSVDDRRGCPTAAADVARVVLAIVKQLKCGADAWGTYHYCGAEITTRYAFSEAIIATASQYEALKVERLMPVASINFPTEAERPASSVLKCTKLLSTFGIRQRPWRGELVALVRQLYERF</sequence>
<reference evidence="9" key="1">
    <citation type="submission" date="2016-05" db="EMBL/GenBank/DDBJ databases">
        <authorList>
            <person name="Baek K."/>
            <person name="Yang S.-J."/>
        </authorList>
    </citation>
    <scope>NUCLEOTIDE SEQUENCE [LARGE SCALE GENOMIC DNA]</scope>
    <source>
        <strain evidence="9">ST58-10</strain>
    </source>
</reference>
<evidence type="ECO:0000256" key="6">
    <source>
        <dbReference type="RuleBase" id="RU364082"/>
    </source>
</evidence>
<evidence type="ECO:0000313" key="8">
    <source>
        <dbReference type="EMBL" id="ANG64731.1"/>
    </source>
</evidence>
<keyword evidence="6" id="KW-0560">Oxidoreductase</keyword>
<evidence type="ECO:0000256" key="3">
    <source>
        <dbReference type="ARBA" id="ARBA00012929"/>
    </source>
</evidence>
<comment type="similarity">
    <text evidence="2 6">Belongs to the dTDP-4-dehydrorhamnose reductase family.</text>
</comment>